<comment type="similarity">
    <text evidence="1">Belongs to the LDH2/MDH2 oxidoreductase family.</text>
</comment>
<protein>
    <submittedName>
        <fullName evidence="3">Ureidoglycolate dehydrogenase</fullName>
        <ecNumber evidence="3">1.1.1.154</ecNumber>
    </submittedName>
</protein>
<dbReference type="AlphaFoldDB" id="A0A2X2BDR2"/>
<dbReference type="InterPro" id="IPR036111">
    <property type="entry name" value="Mal/L-sulfo/L-lacto_DH-like_sf"/>
</dbReference>
<name>A0A2X2BDR2_PROMI</name>
<dbReference type="EC" id="1.1.1.154" evidence="3"/>
<gene>
    <name evidence="3" type="primary">allD_2</name>
    <name evidence="3" type="ORF">NCTC10975_00513</name>
</gene>
<evidence type="ECO:0000313" key="4">
    <source>
        <dbReference type="Proteomes" id="UP000251485"/>
    </source>
</evidence>
<dbReference type="Proteomes" id="UP000251485">
    <property type="component" value="Unassembled WGS sequence"/>
</dbReference>
<evidence type="ECO:0000313" key="3">
    <source>
        <dbReference type="EMBL" id="SPY94177.1"/>
    </source>
</evidence>
<proteinExistence type="inferred from homology"/>
<evidence type="ECO:0000256" key="1">
    <source>
        <dbReference type="ARBA" id="ARBA00006056"/>
    </source>
</evidence>
<reference evidence="3 4" key="1">
    <citation type="submission" date="2018-06" db="EMBL/GenBank/DDBJ databases">
        <authorList>
            <consortium name="Pathogen Informatics"/>
            <person name="Doyle S."/>
        </authorList>
    </citation>
    <scope>NUCLEOTIDE SEQUENCE [LARGE SCALE GENOMIC DNA]</scope>
    <source>
        <strain evidence="3 4">NCTC10975</strain>
    </source>
</reference>
<evidence type="ECO:0000256" key="2">
    <source>
        <dbReference type="ARBA" id="ARBA00023002"/>
    </source>
</evidence>
<dbReference type="PANTHER" id="PTHR11091:SF0">
    <property type="entry name" value="MALATE DEHYDROGENASE"/>
    <property type="match status" value="1"/>
</dbReference>
<dbReference type="Pfam" id="PF02615">
    <property type="entry name" value="Ldh_2"/>
    <property type="match status" value="1"/>
</dbReference>
<dbReference type="SUPFAM" id="SSF89733">
    <property type="entry name" value="L-sulfolactate dehydrogenase-like"/>
    <property type="match status" value="1"/>
</dbReference>
<dbReference type="InterPro" id="IPR003767">
    <property type="entry name" value="Malate/L-lactate_DH-like"/>
</dbReference>
<dbReference type="EMBL" id="UAUE01000003">
    <property type="protein sequence ID" value="SPY94177.1"/>
    <property type="molecule type" value="Genomic_DNA"/>
</dbReference>
<dbReference type="InterPro" id="IPR043143">
    <property type="entry name" value="Mal/L-sulf/L-lact_DH-like_NADP"/>
</dbReference>
<dbReference type="Gene3D" id="1.10.1530.10">
    <property type="match status" value="1"/>
</dbReference>
<dbReference type="Gene3D" id="3.30.1370.60">
    <property type="entry name" value="Hypothetical oxidoreductase yiak, domain 2"/>
    <property type="match status" value="1"/>
</dbReference>
<organism evidence="3 4">
    <name type="scientific">Proteus mirabilis</name>
    <dbReference type="NCBI Taxonomy" id="584"/>
    <lineage>
        <taxon>Bacteria</taxon>
        <taxon>Pseudomonadati</taxon>
        <taxon>Pseudomonadota</taxon>
        <taxon>Gammaproteobacteria</taxon>
        <taxon>Enterobacterales</taxon>
        <taxon>Morganellaceae</taxon>
        <taxon>Proteus</taxon>
    </lineage>
</organism>
<sequence>MKRGKPTCDPFAVKGLLPIAGPKGYGLMMMVDVLSGILLGLPFGKHVSSMYHDLTQGRELGQLHIVINPAFFTDADLFKKHISQVMAELKSIKPAVGFEQVLYPGENSQLAAQRSEKEGIEIVDEIYHYLNSDVLFNQSYDNKNPFAS</sequence>
<accession>A0A2X2BDR2</accession>
<dbReference type="PANTHER" id="PTHR11091">
    <property type="entry name" value="OXIDOREDUCTASE-RELATED"/>
    <property type="match status" value="1"/>
</dbReference>
<dbReference type="InterPro" id="IPR043144">
    <property type="entry name" value="Mal/L-sulf/L-lact_DH-like_ah"/>
</dbReference>
<keyword evidence="2 3" id="KW-0560">Oxidoreductase</keyword>
<dbReference type="GO" id="GO:0009040">
    <property type="term" value="F:ureidoglycolate dehydrogenase activity"/>
    <property type="evidence" value="ECO:0007669"/>
    <property type="project" value="UniProtKB-EC"/>
</dbReference>